<dbReference type="InterPro" id="IPR036514">
    <property type="entry name" value="SGNH_hydro_sf"/>
</dbReference>
<sequence>MSRPMARAALATALLGTLALPAEAASREWIATWQASPQPLWSADFPFPTQTPFHLWRQTVRQVARVSLGGSEVRVELSNAYGDAPLHIGAASLALAGNGAATLPGSQRPLRFGGKTEVTVPPGAPVLSDPVALSVPDLARLSISLYLPQPTAPSTFHWEGLQSAWLAAGDRTADATLADATALPVRLFVSGIQVRRADAIGAVVALGDSITDGAASTPGQDRRWPDQLATRLAAQRVAVLNAGISGGRVLRDRMGRNALARLDRDVLAQPGVHTMILLMGINDISWYGTPFAPDDAPVSAEDLIAGYRQLLQRAQARGLRVIGATLTPFEGALPDSPIPGYYSPQKEAVRQQVNAWLRAGNGFDAILDFDALLRDPAHPARMRSEFDSGDHLHPGDAGYAAMAEAAAQLLGADATARPPAHATADAVDTDAAAR</sequence>
<dbReference type="GO" id="GO:0016788">
    <property type="term" value="F:hydrolase activity, acting on ester bonds"/>
    <property type="evidence" value="ECO:0007669"/>
    <property type="project" value="UniProtKB-ARBA"/>
</dbReference>
<evidence type="ECO:0000313" key="4">
    <source>
        <dbReference type="EMBL" id="UYK89762.1"/>
    </source>
</evidence>
<dbReference type="Proteomes" id="UP001164392">
    <property type="component" value="Chromosome"/>
</dbReference>
<evidence type="ECO:0000256" key="2">
    <source>
        <dbReference type="SAM" id="SignalP"/>
    </source>
</evidence>
<feature type="chain" id="PRO_5041336170" evidence="2">
    <location>
        <begin position="25"/>
        <end position="434"/>
    </location>
</feature>
<dbReference type="RefSeq" id="WP_267093592.1">
    <property type="nucleotide sequence ID" value="NZ_CP099532.1"/>
</dbReference>
<dbReference type="InterPro" id="IPR053140">
    <property type="entry name" value="GDSL_Rv0518-like"/>
</dbReference>
<protein>
    <submittedName>
        <fullName evidence="4">SGNH/GDSL hydrolase family protein</fullName>
    </submittedName>
</protein>
<proteinExistence type="predicted"/>
<dbReference type="PANTHER" id="PTHR43784">
    <property type="entry name" value="GDSL-LIKE LIPASE/ACYLHYDROLASE, PUTATIVE (AFU_ORTHOLOGUE AFUA_2G00820)-RELATED"/>
    <property type="match status" value="1"/>
</dbReference>
<feature type="region of interest" description="Disordered" evidence="1">
    <location>
        <begin position="413"/>
        <end position="434"/>
    </location>
</feature>
<evidence type="ECO:0000256" key="1">
    <source>
        <dbReference type="SAM" id="MobiDB-lite"/>
    </source>
</evidence>
<dbReference type="SUPFAM" id="SSF52266">
    <property type="entry name" value="SGNH hydrolase"/>
    <property type="match status" value="1"/>
</dbReference>
<dbReference type="PANTHER" id="PTHR43784:SF2">
    <property type="entry name" value="GDSL-LIKE LIPASE_ACYLHYDROLASE, PUTATIVE (AFU_ORTHOLOGUE AFUA_2G00820)-RELATED"/>
    <property type="match status" value="1"/>
</dbReference>
<organism evidence="4 5">
    <name type="scientific">Xanthomonas sacchari</name>
    <dbReference type="NCBI Taxonomy" id="56458"/>
    <lineage>
        <taxon>Bacteria</taxon>
        <taxon>Pseudomonadati</taxon>
        <taxon>Pseudomonadota</taxon>
        <taxon>Gammaproteobacteria</taxon>
        <taxon>Lysobacterales</taxon>
        <taxon>Lysobacteraceae</taxon>
        <taxon>Xanthomonas</taxon>
    </lineage>
</organism>
<dbReference type="EMBL" id="CP099534">
    <property type="protein sequence ID" value="UYK89762.1"/>
    <property type="molecule type" value="Genomic_DNA"/>
</dbReference>
<gene>
    <name evidence="4" type="ORF">NG824_04795</name>
</gene>
<keyword evidence="4" id="KW-0378">Hydrolase</keyword>
<feature type="domain" description="SGNH hydrolase-type esterase" evidence="3">
    <location>
        <begin position="205"/>
        <end position="401"/>
    </location>
</feature>
<reference evidence="4" key="1">
    <citation type="submission" date="2022-06" db="EMBL/GenBank/DDBJ databases">
        <title>Dynamics of rice microbiomes reveals core vertical transmitted seed endophytes.</title>
        <authorList>
            <person name="Liao K."/>
            <person name="Zhang X."/>
        </authorList>
    </citation>
    <scope>NUCLEOTIDE SEQUENCE</scope>
    <source>
        <strain evidence="4">JR3-14</strain>
    </source>
</reference>
<dbReference type="InterPro" id="IPR013830">
    <property type="entry name" value="SGNH_hydro"/>
</dbReference>
<evidence type="ECO:0000259" key="3">
    <source>
        <dbReference type="Pfam" id="PF13472"/>
    </source>
</evidence>
<keyword evidence="2" id="KW-0732">Signal</keyword>
<name>A0AA46SWA8_9XANT</name>
<evidence type="ECO:0000313" key="5">
    <source>
        <dbReference type="Proteomes" id="UP001164392"/>
    </source>
</evidence>
<feature type="signal peptide" evidence="2">
    <location>
        <begin position="1"/>
        <end position="24"/>
    </location>
</feature>
<dbReference type="CDD" id="cd01830">
    <property type="entry name" value="XynE_like"/>
    <property type="match status" value="1"/>
</dbReference>
<dbReference type="Pfam" id="PF13472">
    <property type="entry name" value="Lipase_GDSL_2"/>
    <property type="match status" value="1"/>
</dbReference>
<dbReference type="Gene3D" id="3.40.50.1110">
    <property type="entry name" value="SGNH hydrolase"/>
    <property type="match status" value="1"/>
</dbReference>
<accession>A0AA46SWA8</accession>
<dbReference type="AlphaFoldDB" id="A0AA46SWA8"/>